<organism evidence="6 7">
    <name type="scientific">Ectothiorhodospira marina</name>
    <dbReference type="NCBI Taxonomy" id="1396821"/>
    <lineage>
        <taxon>Bacteria</taxon>
        <taxon>Pseudomonadati</taxon>
        <taxon>Pseudomonadota</taxon>
        <taxon>Gammaproteobacteria</taxon>
        <taxon>Chromatiales</taxon>
        <taxon>Ectothiorhodospiraceae</taxon>
        <taxon>Ectothiorhodospira</taxon>
    </lineage>
</organism>
<dbReference type="InterPro" id="IPR007452">
    <property type="entry name" value="TamB_C"/>
</dbReference>
<evidence type="ECO:0000256" key="2">
    <source>
        <dbReference type="ARBA" id="ARBA00022692"/>
    </source>
</evidence>
<dbReference type="PANTHER" id="PTHR36985:SF1">
    <property type="entry name" value="TRANSLOCATION AND ASSEMBLY MODULE SUBUNIT TAMB"/>
    <property type="match status" value="1"/>
</dbReference>
<dbReference type="Pfam" id="PF04357">
    <property type="entry name" value="TamB"/>
    <property type="match status" value="1"/>
</dbReference>
<evidence type="ECO:0000259" key="5">
    <source>
        <dbReference type="Pfam" id="PF04357"/>
    </source>
</evidence>
<evidence type="ECO:0000256" key="1">
    <source>
        <dbReference type="ARBA" id="ARBA00004167"/>
    </source>
</evidence>
<evidence type="ECO:0000256" key="4">
    <source>
        <dbReference type="ARBA" id="ARBA00023136"/>
    </source>
</evidence>
<dbReference type="GO" id="GO:0097347">
    <property type="term" value="C:TAM protein secretion complex"/>
    <property type="evidence" value="ECO:0007669"/>
    <property type="project" value="TreeGrafter"/>
</dbReference>
<protein>
    <submittedName>
        <fullName evidence="6">Translocation and assembly module TamB</fullName>
    </submittedName>
</protein>
<dbReference type="OrthoDB" id="5555605at2"/>
<keyword evidence="2" id="KW-0812">Transmembrane</keyword>
<dbReference type="GO" id="GO:0009306">
    <property type="term" value="P:protein secretion"/>
    <property type="evidence" value="ECO:0007669"/>
    <property type="project" value="InterPro"/>
</dbReference>
<dbReference type="STRING" id="1396821.SAMN05444515_10228"/>
<feature type="domain" description="Translocation and assembly module TamB C-terminal" evidence="5">
    <location>
        <begin position="832"/>
        <end position="1165"/>
    </location>
</feature>
<evidence type="ECO:0000313" key="6">
    <source>
        <dbReference type="EMBL" id="SEK43706.1"/>
    </source>
</evidence>
<evidence type="ECO:0000313" key="7">
    <source>
        <dbReference type="Proteomes" id="UP000199256"/>
    </source>
</evidence>
<sequence>MIRRALISLAVVLLLLVALVTGLVTALVATEPGARLLVKQGVGFVPGELYIEQVSGTLLSGLRAEGVAYTHEALTASLESLDLRMELLPLTGLAVHINALDAQGLDLTLTPDPNAPPPDPDEPFTLPEAIPMPVTVDLIQGVIQNIRFRTQEQAEPILVDEVRLSLHLDAERALIRDLNVQTPDVQARASGRAALAQPYPLALSLDWQLDLPEATRELLPNEPARGRLALEGDLDSLTIHHRLLGPLSLVSAGRIDQPITDLNLDLTHQWEPFELELAPEQRLSVASGTLTTRGGLEAYELGLSAALQVTDLPAVNLALAADGNLESLNLAPLSVTSPAGNLEVAGRLGWVDDPDWALQVRGRDLNPAEFMADLTGRLNLDLHTQGRLDPEQGVVAQVDLQRLAGQLRDYPVTGQGQVVIDGTTLNTPGLRLGVGDNRLSTRGRVSDTLALDFDLNAPDLPALWPGLEGRGTASGQVSGPLEAPVVSTRADIRDLGLGGLSLARLDLDLEAGVSPDSPLRLDLEARGLQLGEGLELRTLSLQGRGTAQAHEMTLDLESDQGQLGLTLAGALDEGPTWAGRLTRLTVEQPQAGAWQLETDVGLNASPSSARLEDRLCLAQDTARLCLNGDWSAEAGTTADLQLNDLSLAVLKPFLPPNLRVDGSVGATASLRLDDQLWLEARVEPSAGEIRLRDLDDEEHIIPYQDGHVDLQVDDRDITARLALGFLEGGRINGRLDARQRDDSDLNLDGELQVALDEFRWLIPLVPQVTDPGGRLRVDLAVNGTTADPRIEGQLNLTEGTAFISEAGITVEALNLNLRNDGLERLVFEGDMRSGPGTLAVDGEVQLGDEDDMPIIINIRGDHFQAVRRPDIQAQVTPDLRITIIGQRVIVTGQVEIPKARVELVELPPQAVSVSGDEFIVDKGDEEQEGMMVIARVRVILGDDVRISGYGLDARLTGDIAVQDSPGMPTRLVGEVRVAEGRYKAYGQDLTVERGIILFQGPPENPGLNVRASRRVPAHDVVVGLEIGGTLEEPRSRVFSEPPMEDSEALAFLVTGRPLSGAGEGDGNAIVSAVALYGIEQGGFITDRVGQELGLDEFTVDTDTGLEESALMMGKYLSPRLFLRYSVGLFDRVNTVMLRYELSRNLSLETRSSSEAQSMDLLYRLER</sequence>
<dbReference type="RefSeq" id="WP_090250621.1">
    <property type="nucleotide sequence ID" value="NZ_FOAA01000002.1"/>
</dbReference>
<keyword evidence="7" id="KW-1185">Reference proteome</keyword>
<keyword evidence="4" id="KW-0472">Membrane</keyword>
<dbReference type="EMBL" id="FOAA01000002">
    <property type="protein sequence ID" value="SEK43706.1"/>
    <property type="molecule type" value="Genomic_DNA"/>
</dbReference>
<dbReference type="AlphaFoldDB" id="A0A1H7GZV7"/>
<dbReference type="PANTHER" id="PTHR36985">
    <property type="entry name" value="TRANSLOCATION AND ASSEMBLY MODULE SUBUNIT TAMB"/>
    <property type="match status" value="1"/>
</dbReference>
<accession>A0A1H7GZV7</accession>
<evidence type="ECO:0000256" key="3">
    <source>
        <dbReference type="ARBA" id="ARBA00022989"/>
    </source>
</evidence>
<proteinExistence type="predicted"/>
<gene>
    <name evidence="6" type="ORF">SAMN05444515_10228</name>
</gene>
<comment type="subcellular location">
    <subcellularLocation>
        <location evidence="1">Membrane</location>
        <topology evidence="1">Single-pass membrane protein</topology>
    </subcellularLocation>
</comment>
<reference evidence="7" key="1">
    <citation type="submission" date="2016-10" db="EMBL/GenBank/DDBJ databases">
        <authorList>
            <person name="Varghese N."/>
            <person name="Submissions S."/>
        </authorList>
    </citation>
    <scope>NUCLEOTIDE SEQUENCE [LARGE SCALE GENOMIC DNA]</scope>
    <source>
        <strain evidence="7">DSM 241</strain>
    </source>
</reference>
<dbReference type="Proteomes" id="UP000199256">
    <property type="component" value="Unassembled WGS sequence"/>
</dbReference>
<keyword evidence="3" id="KW-1133">Transmembrane helix</keyword>
<name>A0A1H7GZV7_9GAMM</name>
<dbReference type="GO" id="GO:0005886">
    <property type="term" value="C:plasma membrane"/>
    <property type="evidence" value="ECO:0007669"/>
    <property type="project" value="InterPro"/>
</dbReference>